<dbReference type="InterPro" id="IPR050932">
    <property type="entry name" value="TM2D1-3-like"/>
</dbReference>
<comment type="similarity">
    <text evidence="2">Belongs to the TM2 family.</text>
</comment>
<keyword evidence="7" id="KW-0325">Glycoprotein</keyword>
<keyword evidence="3 9" id="KW-0812">Transmembrane</keyword>
<dbReference type="OrthoDB" id="10257855at2759"/>
<dbReference type="AlphaFoldDB" id="A0A9J6BJA4"/>
<evidence type="ECO:0000256" key="6">
    <source>
        <dbReference type="ARBA" id="ARBA00023136"/>
    </source>
</evidence>
<evidence type="ECO:0000256" key="4">
    <source>
        <dbReference type="ARBA" id="ARBA00022729"/>
    </source>
</evidence>
<evidence type="ECO:0000256" key="5">
    <source>
        <dbReference type="ARBA" id="ARBA00022989"/>
    </source>
</evidence>
<evidence type="ECO:0000313" key="12">
    <source>
        <dbReference type="EMBL" id="KAG5669635.1"/>
    </source>
</evidence>
<organism evidence="12 13">
    <name type="scientific">Polypedilum vanderplanki</name>
    <name type="common">Sleeping chironomid midge</name>
    <dbReference type="NCBI Taxonomy" id="319348"/>
    <lineage>
        <taxon>Eukaryota</taxon>
        <taxon>Metazoa</taxon>
        <taxon>Ecdysozoa</taxon>
        <taxon>Arthropoda</taxon>
        <taxon>Hexapoda</taxon>
        <taxon>Insecta</taxon>
        <taxon>Pterygota</taxon>
        <taxon>Neoptera</taxon>
        <taxon>Endopterygota</taxon>
        <taxon>Diptera</taxon>
        <taxon>Nematocera</taxon>
        <taxon>Chironomoidea</taxon>
        <taxon>Chironomidae</taxon>
        <taxon>Chironominae</taxon>
        <taxon>Polypedilum</taxon>
        <taxon>Polypedilum</taxon>
    </lineage>
</organism>
<comment type="subcellular location">
    <subcellularLocation>
        <location evidence="1">Membrane</location>
        <topology evidence="1">Multi-pass membrane protein</topology>
    </subcellularLocation>
</comment>
<protein>
    <recommendedName>
        <fullName evidence="11">TM2 domain-containing protein</fullName>
    </recommendedName>
</protein>
<dbReference type="Proteomes" id="UP001107558">
    <property type="component" value="Chromosome 4"/>
</dbReference>
<dbReference type="PANTHER" id="PTHR21016:SF7">
    <property type="entry name" value="TM2 DOMAIN-CONTAINING PROTEIN 3"/>
    <property type="match status" value="1"/>
</dbReference>
<gene>
    <name evidence="12" type="ORF">PVAND_017519</name>
</gene>
<evidence type="ECO:0000259" key="11">
    <source>
        <dbReference type="Pfam" id="PF05154"/>
    </source>
</evidence>
<keyword evidence="4 10" id="KW-0732">Signal</keyword>
<dbReference type="GO" id="GO:0016020">
    <property type="term" value="C:membrane"/>
    <property type="evidence" value="ECO:0007669"/>
    <property type="project" value="UniProtKB-SubCell"/>
</dbReference>
<feature type="region of interest" description="Disordered" evidence="8">
    <location>
        <begin position="34"/>
        <end position="55"/>
    </location>
</feature>
<evidence type="ECO:0000256" key="7">
    <source>
        <dbReference type="ARBA" id="ARBA00023180"/>
    </source>
</evidence>
<evidence type="ECO:0000313" key="13">
    <source>
        <dbReference type="Proteomes" id="UP001107558"/>
    </source>
</evidence>
<feature type="domain" description="TM2" evidence="11">
    <location>
        <begin position="187"/>
        <end position="234"/>
    </location>
</feature>
<feature type="chain" id="PRO_5039916789" description="TM2 domain-containing protein" evidence="10">
    <location>
        <begin position="30"/>
        <end position="250"/>
    </location>
</feature>
<evidence type="ECO:0000256" key="3">
    <source>
        <dbReference type="ARBA" id="ARBA00022692"/>
    </source>
</evidence>
<feature type="compositionally biased region" description="Polar residues" evidence="8">
    <location>
        <begin position="39"/>
        <end position="50"/>
    </location>
</feature>
<proteinExistence type="inferred from homology"/>
<evidence type="ECO:0000256" key="2">
    <source>
        <dbReference type="ARBA" id="ARBA00008284"/>
    </source>
</evidence>
<sequence length="250" mass="28462">MRSIVIIDRRFVIFMFISLAANYVKYTETAIETPKDQNSKTNQQHNSQSDNIHHSITDDERNFDSAKCTAKNSTKCSELPYKCFKCIYDMNCIYGEMTQVYCEPRNQDSCINDNEGENGKSKYSFTKNIVCRYCFLTEHWEHDCKQQTNCNSASQIIKTNCTVKPNILCLGNRTFQKNVRCNWSRGSKYFTALVLSITLGGFGVDRFYLGHWQEGIGKLFSFGGLGVWVIVDAILISIGYLGTSDGSLLL</sequence>
<keyword evidence="6 9" id="KW-0472">Membrane</keyword>
<evidence type="ECO:0000256" key="8">
    <source>
        <dbReference type="SAM" id="MobiDB-lite"/>
    </source>
</evidence>
<feature type="transmembrane region" description="Helical" evidence="9">
    <location>
        <begin position="189"/>
        <end position="208"/>
    </location>
</feature>
<evidence type="ECO:0000256" key="10">
    <source>
        <dbReference type="SAM" id="SignalP"/>
    </source>
</evidence>
<keyword evidence="5 9" id="KW-1133">Transmembrane helix</keyword>
<name>A0A9J6BJA4_POLVA</name>
<dbReference type="Pfam" id="PF05154">
    <property type="entry name" value="TM2"/>
    <property type="match status" value="1"/>
</dbReference>
<evidence type="ECO:0000256" key="1">
    <source>
        <dbReference type="ARBA" id="ARBA00004141"/>
    </source>
</evidence>
<comment type="caution">
    <text evidence="12">The sequence shown here is derived from an EMBL/GenBank/DDBJ whole genome shotgun (WGS) entry which is preliminary data.</text>
</comment>
<evidence type="ECO:0000256" key="9">
    <source>
        <dbReference type="SAM" id="Phobius"/>
    </source>
</evidence>
<feature type="signal peptide" evidence="10">
    <location>
        <begin position="1"/>
        <end position="29"/>
    </location>
</feature>
<dbReference type="EMBL" id="JADBJN010000004">
    <property type="protein sequence ID" value="KAG5669635.1"/>
    <property type="molecule type" value="Genomic_DNA"/>
</dbReference>
<keyword evidence="13" id="KW-1185">Reference proteome</keyword>
<reference evidence="12" key="1">
    <citation type="submission" date="2021-03" db="EMBL/GenBank/DDBJ databases">
        <title>Chromosome level genome of the anhydrobiotic midge Polypedilum vanderplanki.</title>
        <authorList>
            <person name="Yoshida Y."/>
            <person name="Kikawada T."/>
            <person name="Gusev O."/>
        </authorList>
    </citation>
    <scope>NUCLEOTIDE SEQUENCE</scope>
    <source>
        <strain evidence="12">NIAS01</strain>
        <tissue evidence="12">Whole body or cell culture</tissue>
    </source>
</reference>
<feature type="transmembrane region" description="Helical" evidence="9">
    <location>
        <begin position="220"/>
        <end position="241"/>
    </location>
</feature>
<dbReference type="PANTHER" id="PTHR21016">
    <property type="entry name" value="BETA-AMYLOID BINDING PROTEIN-RELATED"/>
    <property type="match status" value="1"/>
</dbReference>
<dbReference type="InterPro" id="IPR007829">
    <property type="entry name" value="TM2"/>
</dbReference>
<accession>A0A9J6BJA4</accession>